<dbReference type="EMBL" id="JARPOI010000004">
    <property type="protein sequence ID" value="KAJ9183304.1"/>
    <property type="molecule type" value="Genomic_DNA"/>
</dbReference>
<keyword evidence="3" id="KW-1185">Reference proteome</keyword>
<name>A0ABQ9MSN1_HEVBR</name>
<protein>
    <recommendedName>
        <fullName evidence="1">Retrotransposon gag domain-containing protein</fullName>
    </recommendedName>
</protein>
<organism evidence="2 3">
    <name type="scientific">Hevea brasiliensis</name>
    <name type="common">Para rubber tree</name>
    <name type="synonym">Siphonia brasiliensis</name>
    <dbReference type="NCBI Taxonomy" id="3981"/>
    <lineage>
        <taxon>Eukaryota</taxon>
        <taxon>Viridiplantae</taxon>
        <taxon>Streptophyta</taxon>
        <taxon>Embryophyta</taxon>
        <taxon>Tracheophyta</taxon>
        <taxon>Spermatophyta</taxon>
        <taxon>Magnoliopsida</taxon>
        <taxon>eudicotyledons</taxon>
        <taxon>Gunneridae</taxon>
        <taxon>Pentapetalae</taxon>
        <taxon>rosids</taxon>
        <taxon>fabids</taxon>
        <taxon>Malpighiales</taxon>
        <taxon>Euphorbiaceae</taxon>
        <taxon>Crotonoideae</taxon>
        <taxon>Micrandreae</taxon>
        <taxon>Hevea</taxon>
    </lineage>
</organism>
<dbReference type="PANTHER" id="PTHR34482:SF49">
    <property type="entry name" value="RETROTRANSPOSON GAG DOMAIN-CONTAINING PROTEIN"/>
    <property type="match status" value="1"/>
</dbReference>
<evidence type="ECO:0000259" key="1">
    <source>
        <dbReference type="Pfam" id="PF03732"/>
    </source>
</evidence>
<feature type="non-terminal residue" evidence="2">
    <location>
        <position position="161"/>
    </location>
</feature>
<proteinExistence type="predicted"/>
<sequence>MAAMFQQMAGNVPTQVPIQTPVVQPQSPTRQYDKLMKYGATEFKGTVDPLEAEQWLERMDRVFKKLHCTEELRFEYSVSLLQGDAYDWWKTIPHSLLQEFLSLKQGNRSVAEYEREFSRLSHYAVSLLATSRERCKRFETGLKPSIRVQVLGFKHTNFSEL</sequence>
<dbReference type="PANTHER" id="PTHR34482">
    <property type="entry name" value="DNA DAMAGE-INDUCIBLE PROTEIN 1-LIKE"/>
    <property type="match status" value="1"/>
</dbReference>
<gene>
    <name evidence="2" type="ORF">P3X46_007174</name>
</gene>
<dbReference type="InterPro" id="IPR005162">
    <property type="entry name" value="Retrotrans_gag_dom"/>
</dbReference>
<comment type="caution">
    <text evidence="2">The sequence shown here is derived from an EMBL/GenBank/DDBJ whole genome shotgun (WGS) entry which is preliminary data.</text>
</comment>
<dbReference type="Proteomes" id="UP001174677">
    <property type="component" value="Chromosome 4"/>
</dbReference>
<dbReference type="Pfam" id="PF03732">
    <property type="entry name" value="Retrotrans_gag"/>
    <property type="match status" value="1"/>
</dbReference>
<reference evidence="2" key="1">
    <citation type="journal article" date="2023" name="Plant Biotechnol. J.">
        <title>Chromosome-level wild Hevea brasiliensis genome provides new tools for genomic-assisted breeding and valuable loci to elevate rubber yield.</title>
        <authorList>
            <person name="Cheng H."/>
            <person name="Song X."/>
            <person name="Hu Y."/>
            <person name="Wu T."/>
            <person name="Yang Q."/>
            <person name="An Z."/>
            <person name="Feng S."/>
            <person name="Deng Z."/>
            <person name="Wu W."/>
            <person name="Zeng X."/>
            <person name="Tu M."/>
            <person name="Wang X."/>
            <person name="Huang H."/>
        </authorList>
    </citation>
    <scope>NUCLEOTIDE SEQUENCE</scope>
    <source>
        <strain evidence="2">MT/VB/25A 57/8</strain>
    </source>
</reference>
<evidence type="ECO:0000313" key="3">
    <source>
        <dbReference type="Proteomes" id="UP001174677"/>
    </source>
</evidence>
<accession>A0ABQ9MSN1</accession>
<evidence type="ECO:0000313" key="2">
    <source>
        <dbReference type="EMBL" id="KAJ9183304.1"/>
    </source>
</evidence>
<feature type="domain" description="Retrotransposon gag" evidence="1">
    <location>
        <begin position="96"/>
        <end position="144"/>
    </location>
</feature>